<dbReference type="Proteomes" id="UP000006352">
    <property type="component" value="Unassembled WGS sequence"/>
</dbReference>
<feature type="transmembrane region" description="Helical" evidence="2">
    <location>
        <begin position="153"/>
        <end position="175"/>
    </location>
</feature>
<dbReference type="STRING" id="599839.J4H583"/>
<keyword evidence="2" id="KW-0812">Transmembrane</keyword>
<feature type="region of interest" description="Disordered" evidence="1">
    <location>
        <begin position="440"/>
        <end position="460"/>
    </location>
</feature>
<proteinExistence type="predicted"/>
<accession>J4H583</accession>
<keyword evidence="4" id="KW-1185">Reference proteome</keyword>
<keyword evidence="2" id="KW-0472">Membrane</keyword>
<feature type="compositionally biased region" description="Basic and acidic residues" evidence="1">
    <location>
        <begin position="448"/>
        <end position="460"/>
    </location>
</feature>
<sequence length="502" mass="55328">MSNNPRLSSSSDDSVSGRTSPIHGFDSTAALIVVPDTEETSNSAPFDLTSEDDTDDESELQAERVQSSAIPPLSSTTVFLYLLSPFIKLGAMLVTDCTASLQVTLPALLFFAGLSAFARQIWYMLARYVRRADLEEIVLEAFARERGKEGRRLFLRFLVRFGSGLLRILLSAIYIRASTDVLVPLFPDRLVLPTYIAIILLLAVIISPFYFSPNLGISRVVYTTWASLAAFVAWIICIAYTHASSTIASNASSNSLGTLWRGLSVIPFAFTTSSTIPLYASLRGTMQPLSTRPRRSHSFKLLSVLSVGVAVLCIIPVAISQSNQRPASQDTAPEFLATMTSIFSASTLVLSVPSILILTPGIPLPFSLRRAIPLPLSKCLVYLFTIGFSLVPKSVMSILSDTLWISTFLGTYFLPAFIHIILHNFRRPLSIVVPPHTPVMTSPSSAQSDEHSDSRNDELLQRKERTLQRRRLGRRIVWDIGGSASVVELLRSERRQILRVCV</sequence>
<evidence type="ECO:0000313" key="4">
    <source>
        <dbReference type="Proteomes" id="UP000006352"/>
    </source>
</evidence>
<reference evidence="3 4" key="1">
    <citation type="journal article" date="2012" name="Appl. Environ. Microbiol.">
        <title>Short-read sequencing for genomic analysis of the brown rot fungus Fibroporia radiculosa.</title>
        <authorList>
            <person name="Tang J.D."/>
            <person name="Perkins A.D."/>
            <person name="Sonstegard T.S."/>
            <person name="Schroeder S.G."/>
            <person name="Burgess S.C."/>
            <person name="Diehl S.V."/>
        </authorList>
    </citation>
    <scope>NUCLEOTIDE SEQUENCE [LARGE SCALE GENOMIC DNA]</scope>
    <source>
        <strain evidence="3 4">TFFH 294</strain>
    </source>
</reference>
<protein>
    <recommendedName>
        <fullName evidence="5">Amino acid transporter transmembrane domain-containing protein</fullName>
    </recommendedName>
</protein>
<evidence type="ECO:0000256" key="2">
    <source>
        <dbReference type="SAM" id="Phobius"/>
    </source>
</evidence>
<dbReference type="RefSeq" id="XP_012185572.1">
    <property type="nucleotide sequence ID" value="XM_012330182.1"/>
</dbReference>
<feature type="transmembrane region" description="Helical" evidence="2">
    <location>
        <begin position="220"/>
        <end position="242"/>
    </location>
</feature>
<feature type="region of interest" description="Disordered" evidence="1">
    <location>
        <begin position="1"/>
        <end position="23"/>
    </location>
</feature>
<feature type="transmembrane region" description="Helical" evidence="2">
    <location>
        <begin position="403"/>
        <end position="422"/>
    </location>
</feature>
<dbReference type="HOGENOM" id="CLU_028680_0_0_1"/>
<dbReference type="GeneID" id="24101189"/>
<feature type="transmembrane region" description="Helical" evidence="2">
    <location>
        <begin position="301"/>
        <end position="319"/>
    </location>
</feature>
<feature type="compositionally biased region" description="Acidic residues" evidence="1">
    <location>
        <begin position="49"/>
        <end position="60"/>
    </location>
</feature>
<keyword evidence="2" id="KW-1133">Transmembrane helix</keyword>
<organism evidence="3 4">
    <name type="scientific">Fibroporia radiculosa</name>
    <dbReference type="NCBI Taxonomy" id="599839"/>
    <lineage>
        <taxon>Eukaryota</taxon>
        <taxon>Fungi</taxon>
        <taxon>Dikarya</taxon>
        <taxon>Basidiomycota</taxon>
        <taxon>Agaricomycotina</taxon>
        <taxon>Agaricomycetes</taxon>
        <taxon>Polyporales</taxon>
        <taxon>Fibroporiaceae</taxon>
        <taxon>Fibroporia</taxon>
    </lineage>
</organism>
<evidence type="ECO:0000256" key="1">
    <source>
        <dbReference type="SAM" id="MobiDB-lite"/>
    </source>
</evidence>
<feature type="region of interest" description="Disordered" evidence="1">
    <location>
        <begin position="35"/>
        <end position="67"/>
    </location>
</feature>
<gene>
    <name evidence="3" type="ORF">FIBRA_08540</name>
</gene>
<feature type="transmembrane region" description="Helical" evidence="2">
    <location>
        <begin position="101"/>
        <end position="122"/>
    </location>
</feature>
<evidence type="ECO:0008006" key="5">
    <source>
        <dbReference type="Google" id="ProtNLM"/>
    </source>
</evidence>
<feature type="transmembrane region" description="Helical" evidence="2">
    <location>
        <begin position="339"/>
        <end position="359"/>
    </location>
</feature>
<feature type="transmembrane region" description="Helical" evidence="2">
    <location>
        <begin position="371"/>
        <end position="391"/>
    </location>
</feature>
<dbReference type="OrthoDB" id="3259324at2759"/>
<name>J4H583_9APHY</name>
<feature type="transmembrane region" description="Helical" evidence="2">
    <location>
        <begin position="195"/>
        <end position="213"/>
    </location>
</feature>
<feature type="transmembrane region" description="Helical" evidence="2">
    <location>
        <begin position="262"/>
        <end position="280"/>
    </location>
</feature>
<dbReference type="EMBL" id="HE797273">
    <property type="protein sequence ID" value="CCM06289.1"/>
    <property type="molecule type" value="Genomic_DNA"/>
</dbReference>
<dbReference type="InParanoid" id="J4H583"/>
<dbReference type="AlphaFoldDB" id="J4H583"/>
<evidence type="ECO:0000313" key="3">
    <source>
        <dbReference type="EMBL" id="CCM06289.1"/>
    </source>
</evidence>